<evidence type="ECO:0000313" key="8">
    <source>
        <dbReference type="Proteomes" id="UP000003835"/>
    </source>
</evidence>
<evidence type="ECO:0000259" key="5">
    <source>
        <dbReference type="Pfam" id="PF02558"/>
    </source>
</evidence>
<evidence type="ECO:0000256" key="4">
    <source>
        <dbReference type="RuleBase" id="RU362068"/>
    </source>
</evidence>
<dbReference type="EMBL" id="DS989859">
    <property type="protein sequence ID" value="EDX73154.1"/>
    <property type="molecule type" value="Genomic_DNA"/>
</dbReference>
<dbReference type="Gene3D" id="1.10.1040.10">
    <property type="entry name" value="N-(1-d-carboxylethyl)-l-norvaline Dehydrogenase, domain 2"/>
    <property type="match status" value="1"/>
</dbReference>
<dbReference type="InterPro" id="IPR036291">
    <property type="entry name" value="NAD(P)-bd_dom_sf"/>
</dbReference>
<evidence type="ECO:0000313" key="7">
    <source>
        <dbReference type="EMBL" id="EDX73154.1"/>
    </source>
</evidence>
<dbReference type="GO" id="GO:0008677">
    <property type="term" value="F:2-dehydropantoate 2-reductase activity"/>
    <property type="evidence" value="ECO:0007669"/>
    <property type="project" value="UniProtKB-EC"/>
</dbReference>
<dbReference type="NCBIfam" id="TIGR00745">
    <property type="entry name" value="apbA_panE"/>
    <property type="match status" value="1"/>
</dbReference>
<feature type="domain" description="Ketopantoate reductase N-terminal" evidence="5">
    <location>
        <begin position="5"/>
        <end position="152"/>
    </location>
</feature>
<dbReference type="PANTHER" id="PTHR21708:SF26">
    <property type="entry name" value="2-DEHYDROPANTOATE 2-REDUCTASE"/>
    <property type="match status" value="1"/>
</dbReference>
<dbReference type="SUPFAM" id="SSF48179">
    <property type="entry name" value="6-phosphogluconate dehydrogenase C-terminal domain-like"/>
    <property type="match status" value="1"/>
</dbReference>
<reference evidence="7 8" key="1">
    <citation type="submission" date="2008-07" db="EMBL/GenBank/DDBJ databases">
        <authorList>
            <person name="Tandeau de Marsac N."/>
            <person name="Ferriera S."/>
            <person name="Johnson J."/>
            <person name="Kravitz S."/>
            <person name="Beeson K."/>
            <person name="Sutton G."/>
            <person name="Rogers Y.-H."/>
            <person name="Friedman R."/>
            <person name="Frazier M."/>
            <person name="Venter J.C."/>
        </authorList>
    </citation>
    <scope>NUCLEOTIDE SEQUENCE [LARGE SCALE GENOMIC DNA]</scope>
    <source>
        <strain evidence="7 8">PCC 7420</strain>
    </source>
</reference>
<dbReference type="InterPro" id="IPR051402">
    <property type="entry name" value="KPR-Related"/>
</dbReference>
<name>B4VY00_9CYAN</name>
<dbReference type="AlphaFoldDB" id="B4VY00"/>
<dbReference type="OrthoDB" id="9793586at2"/>
<keyword evidence="8" id="KW-1185">Reference proteome</keyword>
<dbReference type="FunFam" id="1.10.1040.10:FF:000017">
    <property type="entry name" value="2-dehydropantoate 2-reductase"/>
    <property type="match status" value="1"/>
</dbReference>
<protein>
    <recommendedName>
        <fullName evidence="4">2-dehydropantoate 2-reductase</fullName>
        <ecNumber evidence="4">1.1.1.169</ecNumber>
    </recommendedName>
    <alternativeName>
        <fullName evidence="4">Ketopantoate reductase</fullName>
    </alternativeName>
</protein>
<dbReference type="eggNOG" id="COG1893">
    <property type="taxonomic scope" value="Bacteria"/>
</dbReference>
<dbReference type="InterPro" id="IPR008927">
    <property type="entry name" value="6-PGluconate_DH-like_C_sf"/>
</dbReference>
<dbReference type="UniPathway" id="UPA00028">
    <property type="reaction ID" value="UER00004"/>
</dbReference>
<evidence type="ECO:0000259" key="6">
    <source>
        <dbReference type="Pfam" id="PF08546"/>
    </source>
</evidence>
<feature type="domain" description="Ketopantoate reductase C-terminal" evidence="6">
    <location>
        <begin position="184"/>
        <end position="305"/>
    </location>
</feature>
<sequence length="315" mass="34744">MGRQYAVIGTGAIGGFYGACLQKAGLDVHFLLRRDYDYVKEHGLAISSTFGDFTLPQVNAYNQVENMPPCDVVLIALKTTQNHLLPHLLPPLLKPGTVVITLQNGLGVEPEIATIVGETAQVLGGLCFVCSNKIGLGQIHHLDYGQIQLGAYGNNHQPQGITPTMRQIAADFEQANIPIQLAENLLLARWKKLVWNIPYNGLSVVLDATTDAMMKDSYGYQLSEQLMREVIAGAAGYGLEIKESFIQKMLDYTMKMKPYRTSMKIDYDCHRPLEVEAMFGNPMRAAQAVGVAVPQITMLYQQLKFLDARNIAIGN</sequence>
<dbReference type="NCBIfam" id="NF004887">
    <property type="entry name" value="PRK06249.1"/>
    <property type="match status" value="1"/>
</dbReference>
<keyword evidence="4" id="KW-0566">Pantothenate biosynthesis</keyword>
<dbReference type="PANTHER" id="PTHR21708">
    <property type="entry name" value="PROBABLE 2-DEHYDROPANTOATE 2-REDUCTASE"/>
    <property type="match status" value="1"/>
</dbReference>
<dbReference type="Pfam" id="PF02558">
    <property type="entry name" value="ApbA"/>
    <property type="match status" value="1"/>
</dbReference>
<comment type="function">
    <text evidence="4">Catalyzes the NADPH-dependent reduction of ketopantoate into pantoic acid.</text>
</comment>
<dbReference type="RefSeq" id="WP_006103611.1">
    <property type="nucleotide sequence ID" value="NZ_DS989859.1"/>
</dbReference>
<gene>
    <name evidence="7" type="ORF">MC7420_4401</name>
</gene>
<dbReference type="GO" id="GO:0015940">
    <property type="term" value="P:pantothenate biosynthetic process"/>
    <property type="evidence" value="ECO:0007669"/>
    <property type="project" value="UniProtKB-UniPathway"/>
</dbReference>
<keyword evidence="2 4" id="KW-0521">NADP</keyword>
<comment type="catalytic activity">
    <reaction evidence="4">
        <text>(R)-pantoate + NADP(+) = 2-dehydropantoate + NADPH + H(+)</text>
        <dbReference type="Rhea" id="RHEA:16233"/>
        <dbReference type="ChEBI" id="CHEBI:11561"/>
        <dbReference type="ChEBI" id="CHEBI:15378"/>
        <dbReference type="ChEBI" id="CHEBI:15980"/>
        <dbReference type="ChEBI" id="CHEBI:57783"/>
        <dbReference type="ChEBI" id="CHEBI:58349"/>
        <dbReference type="EC" id="1.1.1.169"/>
    </reaction>
</comment>
<dbReference type="Pfam" id="PF08546">
    <property type="entry name" value="ApbA_C"/>
    <property type="match status" value="1"/>
</dbReference>
<dbReference type="SUPFAM" id="SSF51735">
    <property type="entry name" value="NAD(P)-binding Rossmann-fold domains"/>
    <property type="match status" value="1"/>
</dbReference>
<dbReference type="InterPro" id="IPR003710">
    <property type="entry name" value="ApbA"/>
</dbReference>
<accession>B4VY00</accession>
<evidence type="ECO:0000256" key="3">
    <source>
        <dbReference type="ARBA" id="ARBA00023002"/>
    </source>
</evidence>
<dbReference type="GO" id="GO:0005737">
    <property type="term" value="C:cytoplasm"/>
    <property type="evidence" value="ECO:0007669"/>
    <property type="project" value="TreeGrafter"/>
</dbReference>
<dbReference type="InterPro" id="IPR013328">
    <property type="entry name" value="6PGD_dom2"/>
</dbReference>
<comment type="pathway">
    <text evidence="4">Cofactor biosynthesis; (R)-pantothenate biosynthesis; (R)-pantoate from 3-methyl-2-oxobutanoate: step 2/2.</text>
</comment>
<dbReference type="InterPro" id="IPR013332">
    <property type="entry name" value="KPR_N"/>
</dbReference>
<keyword evidence="3 4" id="KW-0560">Oxidoreductase</keyword>
<dbReference type="STRING" id="118168.MC7420_4401"/>
<comment type="similarity">
    <text evidence="1 4">Belongs to the ketopantoate reductase family.</text>
</comment>
<dbReference type="Gene3D" id="3.40.50.720">
    <property type="entry name" value="NAD(P)-binding Rossmann-like Domain"/>
    <property type="match status" value="1"/>
</dbReference>
<organism evidence="7 8">
    <name type="scientific">Coleofasciculus chthonoplastes PCC 7420</name>
    <dbReference type="NCBI Taxonomy" id="118168"/>
    <lineage>
        <taxon>Bacteria</taxon>
        <taxon>Bacillati</taxon>
        <taxon>Cyanobacteriota</taxon>
        <taxon>Cyanophyceae</taxon>
        <taxon>Coleofasciculales</taxon>
        <taxon>Coleofasciculaceae</taxon>
        <taxon>Coleofasciculus</taxon>
    </lineage>
</organism>
<proteinExistence type="inferred from homology"/>
<evidence type="ECO:0000256" key="1">
    <source>
        <dbReference type="ARBA" id="ARBA00007870"/>
    </source>
</evidence>
<dbReference type="InterPro" id="IPR013752">
    <property type="entry name" value="KPA_reductase"/>
</dbReference>
<dbReference type="EC" id="1.1.1.169" evidence="4"/>
<dbReference type="Proteomes" id="UP000003835">
    <property type="component" value="Unassembled WGS sequence"/>
</dbReference>
<evidence type="ECO:0000256" key="2">
    <source>
        <dbReference type="ARBA" id="ARBA00022857"/>
    </source>
</evidence>
<dbReference type="HOGENOM" id="CLU_031468_2_1_3"/>